<name>A0A0R3TCQ2_RODNA</name>
<feature type="signal peptide" evidence="1">
    <location>
        <begin position="1"/>
        <end position="20"/>
    </location>
</feature>
<reference evidence="4" key="1">
    <citation type="submission" date="2017-02" db="UniProtKB">
        <authorList>
            <consortium name="WormBaseParasite"/>
        </authorList>
    </citation>
    <scope>IDENTIFICATION</scope>
</reference>
<dbReference type="AlphaFoldDB" id="A0A0R3TCQ2"/>
<sequence>MRNLLTFSVLFALNLAQAFAWNPHEIFRGVQQLSNHTTYTHRLLINQPAYIPCFKSTDSLGNQSSTIYWSHRGFRLDRDSSFISALWDLNGTLMIYHVLPRKIYLWCHYQTDSVSKIFIHHLEFVSSPFVQVIYAVEMNANFTAETEKILDDFYVRQMKNCIIQSDESGIVVLEGIYGIEFEKDAVQKTAVLEAIRRTCETQLDCTGVSLDFFSCYINSGPGTAFYSIDFSTTHNVEMGIFIETNFTDFFEQINQTVTEIEKEIEFSKGRILSSGFENIPRTSIDLNINIKHRMVKICLGVAGRLNIEGKLECG</sequence>
<dbReference type="Proteomes" id="UP000278807">
    <property type="component" value="Unassembled WGS sequence"/>
</dbReference>
<keyword evidence="1" id="KW-0732">Signal</keyword>
<dbReference type="WBParaSite" id="HNAJ_0000484101-mRNA-1">
    <property type="protein sequence ID" value="HNAJ_0000484101-mRNA-1"/>
    <property type="gene ID" value="HNAJ_0000484101"/>
</dbReference>
<proteinExistence type="predicted"/>
<feature type="chain" id="PRO_5043131771" evidence="1">
    <location>
        <begin position="21"/>
        <end position="314"/>
    </location>
</feature>
<evidence type="ECO:0000313" key="2">
    <source>
        <dbReference type="EMBL" id="VDO00699.1"/>
    </source>
</evidence>
<reference evidence="2 3" key="2">
    <citation type="submission" date="2018-11" db="EMBL/GenBank/DDBJ databases">
        <authorList>
            <consortium name="Pathogen Informatics"/>
        </authorList>
    </citation>
    <scope>NUCLEOTIDE SEQUENCE [LARGE SCALE GENOMIC DNA]</scope>
</reference>
<evidence type="ECO:0000313" key="4">
    <source>
        <dbReference type="WBParaSite" id="HNAJ_0000484101-mRNA-1"/>
    </source>
</evidence>
<accession>A0A0R3TCQ2</accession>
<dbReference type="EMBL" id="UZAE01003715">
    <property type="protein sequence ID" value="VDO00699.1"/>
    <property type="molecule type" value="Genomic_DNA"/>
</dbReference>
<protein>
    <submittedName>
        <fullName evidence="4">Secreted protein</fullName>
    </submittedName>
</protein>
<keyword evidence="3" id="KW-1185">Reference proteome</keyword>
<evidence type="ECO:0000313" key="3">
    <source>
        <dbReference type="Proteomes" id="UP000278807"/>
    </source>
</evidence>
<organism evidence="4">
    <name type="scientific">Rodentolepis nana</name>
    <name type="common">Dwarf tapeworm</name>
    <name type="synonym">Hymenolepis nana</name>
    <dbReference type="NCBI Taxonomy" id="102285"/>
    <lineage>
        <taxon>Eukaryota</taxon>
        <taxon>Metazoa</taxon>
        <taxon>Spiralia</taxon>
        <taxon>Lophotrochozoa</taxon>
        <taxon>Platyhelminthes</taxon>
        <taxon>Cestoda</taxon>
        <taxon>Eucestoda</taxon>
        <taxon>Cyclophyllidea</taxon>
        <taxon>Hymenolepididae</taxon>
        <taxon>Rodentolepis</taxon>
    </lineage>
</organism>
<gene>
    <name evidence="2" type="ORF">HNAJ_LOCUS4839</name>
</gene>
<dbReference type="OrthoDB" id="6246318at2759"/>
<evidence type="ECO:0000256" key="1">
    <source>
        <dbReference type="SAM" id="SignalP"/>
    </source>
</evidence>